<evidence type="ECO:0000313" key="2">
    <source>
        <dbReference type="Proteomes" id="UP000236732"/>
    </source>
</evidence>
<dbReference type="EMBL" id="FNVT01000014">
    <property type="protein sequence ID" value="SEG99873.1"/>
    <property type="molecule type" value="Genomic_DNA"/>
</dbReference>
<gene>
    <name evidence="1" type="ORF">SAMN05444920_114149</name>
</gene>
<sequence>MRRVPAGLGVLPALTGCSGLQEAAQDEGQDGRKASVKGGVTSVGLAFDGKDRVGAC</sequence>
<reference evidence="1 2" key="1">
    <citation type="submission" date="2016-10" db="EMBL/GenBank/DDBJ databases">
        <authorList>
            <person name="de Groot N.N."/>
        </authorList>
    </citation>
    <scope>NUCLEOTIDE SEQUENCE [LARGE SCALE GENOMIC DNA]</scope>
    <source>
        <strain evidence="1 2">CGMCC 4.7037</strain>
    </source>
</reference>
<evidence type="ECO:0000313" key="1">
    <source>
        <dbReference type="EMBL" id="SEG99873.1"/>
    </source>
</evidence>
<organism evidence="1 2">
    <name type="scientific">Nonomuraea solani</name>
    <dbReference type="NCBI Taxonomy" id="1144553"/>
    <lineage>
        <taxon>Bacteria</taxon>
        <taxon>Bacillati</taxon>
        <taxon>Actinomycetota</taxon>
        <taxon>Actinomycetes</taxon>
        <taxon>Streptosporangiales</taxon>
        <taxon>Streptosporangiaceae</taxon>
        <taxon>Nonomuraea</taxon>
    </lineage>
</organism>
<name>A0A1H6ER31_9ACTN</name>
<protein>
    <submittedName>
        <fullName evidence="1">Uncharacterized protein</fullName>
    </submittedName>
</protein>
<proteinExistence type="predicted"/>
<keyword evidence="2" id="KW-1185">Reference proteome</keyword>
<dbReference type="AlphaFoldDB" id="A0A1H6ER31"/>
<dbReference type="Proteomes" id="UP000236732">
    <property type="component" value="Unassembled WGS sequence"/>
</dbReference>
<accession>A0A1H6ER31</accession>
<dbReference type="PROSITE" id="PS51257">
    <property type="entry name" value="PROKAR_LIPOPROTEIN"/>
    <property type="match status" value="1"/>
</dbReference>
<dbReference type="RefSeq" id="WP_160150535.1">
    <property type="nucleotide sequence ID" value="NZ_FNVT01000014.1"/>
</dbReference>